<dbReference type="PANTHER" id="PTHR38048">
    <property type="entry name" value="EXPRESSED PROTEIN"/>
    <property type="match status" value="1"/>
</dbReference>
<dbReference type="Gene3D" id="1.20.120.520">
    <property type="entry name" value="nmb1532 protein domain like"/>
    <property type="match status" value="1"/>
</dbReference>
<name>A0A179GRG6_PURLI</name>
<evidence type="ECO:0000313" key="1">
    <source>
        <dbReference type="EMBL" id="OAQ79729.1"/>
    </source>
</evidence>
<dbReference type="InterPro" id="IPR053206">
    <property type="entry name" value="Dimeric_xanthone_biosynth"/>
</dbReference>
<organism evidence="1 2">
    <name type="scientific">Purpureocillium lilacinum</name>
    <name type="common">Paecilomyces lilacinus</name>
    <dbReference type="NCBI Taxonomy" id="33203"/>
    <lineage>
        <taxon>Eukaryota</taxon>
        <taxon>Fungi</taxon>
        <taxon>Dikarya</taxon>
        <taxon>Ascomycota</taxon>
        <taxon>Pezizomycotina</taxon>
        <taxon>Sordariomycetes</taxon>
        <taxon>Hypocreomycetidae</taxon>
        <taxon>Hypocreales</taxon>
        <taxon>Ophiocordycipitaceae</taxon>
        <taxon>Purpureocillium</taxon>
    </lineage>
</organism>
<comment type="caution">
    <text evidence="1">The sequence shown here is derived from an EMBL/GenBank/DDBJ whole genome shotgun (WGS) entry which is preliminary data.</text>
</comment>
<protein>
    <submittedName>
        <fullName evidence="1">Hemerythrin HHE cation binding domain-containing protein</fullName>
    </submittedName>
</protein>
<dbReference type="Proteomes" id="UP000078240">
    <property type="component" value="Unassembled WGS sequence"/>
</dbReference>
<evidence type="ECO:0000313" key="2">
    <source>
        <dbReference type="Proteomes" id="UP000078240"/>
    </source>
</evidence>
<reference evidence="1 2" key="1">
    <citation type="submission" date="2016-01" db="EMBL/GenBank/DDBJ databases">
        <title>Biosynthesis of antibiotic leucinostatins and their inhibition on Phytophthora in bio-control Purpureocillium lilacinum.</title>
        <authorList>
            <person name="Wang G."/>
            <person name="Liu Z."/>
            <person name="Lin R."/>
            <person name="Li E."/>
            <person name="Mao Z."/>
            <person name="Ling J."/>
            <person name="Yin W."/>
            <person name="Xie B."/>
        </authorList>
    </citation>
    <scope>NUCLEOTIDE SEQUENCE [LARGE SCALE GENOMIC DNA]</scope>
    <source>
        <strain evidence="1">PLBJ-1</strain>
    </source>
</reference>
<accession>A0A179GRG6</accession>
<dbReference type="EMBL" id="LSBH01000004">
    <property type="protein sequence ID" value="OAQ79729.1"/>
    <property type="molecule type" value="Genomic_DNA"/>
</dbReference>
<dbReference type="AlphaFoldDB" id="A0A179GRG6"/>
<proteinExistence type="predicted"/>
<gene>
    <name evidence="1" type="ORF">VFPBJ_05314</name>
</gene>
<dbReference type="OrthoDB" id="58416at2759"/>
<dbReference type="PANTHER" id="PTHR38048:SF2">
    <property type="entry name" value="HEMERYTHRIN-LIKE DOMAIN-CONTAINING PROTEIN"/>
    <property type="match status" value="1"/>
</dbReference>
<sequence>MLYTLVTGIVSVAIGTYLLGTHRQATIMPAASETNGVMKKPWADAPLALIPTPTFLTNKTDMWTEGASHMCNLHNAIFRGYNSMYLQAPHVRDADKADFLGYCRTWSKFVRTHADKEEGELFPDAERLLKDEVFKHTHEEHGKTTFIASLPISMLTTARSLDAFIPALNEFHEYLESVKATPSQLSTARMLELMAAFEKPFEEHFRSEIDTIAALATHPNTPREGTPEAATAKSRFDAWGRRSVLTGGVTDVSMFFLFNLDRGYEGGLWSDWPEVPAALRWALTRTLGGWHSGWWRFASCDADGRPRELYALP</sequence>